<dbReference type="EMBL" id="QCYY01002222">
    <property type="protein sequence ID" value="ROT71965.1"/>
    <property type="molecule type" value="Genomic_DNA"/>
</dbReference>
<dbReference type="AlphaFoldDB" id="A0A3R7SRK9"/>
<evidence type="ECO:0000313" key="2">
    <source>
        <dbReference type="EMBL" id="ROT71965.1"/>
    </source>
</evidence>
<feature type="compositionally biased region" description="Basic and acidic residues" evidence="1">
    <location>
        <begin position="130"/>
        <end position="143"/>
    </location>
</feature>
<organism evidence="2 3">
    <name type="scientific">Penaeus vannamei</name>
    <name type="common">Whiteleg shrimp</name>
    <name type="synonym">Litopenaeus vannamei</name>
    <dbReference type="NCBI Taxonomy" id="6689"/>
    <lineage>
        <taxon>Eukaryota</taxon>
        <taxon>Metazoa</taxon>
        <taxon>Ecdysozoa</taxon>
        <taxon>Arthropoda</taxon>
        <taxon>Crustacea</taxon>
        <taxon>Multicrustacea</taxon>
        <taxon>Malacostraca</taxon>
        <taxon>Eumalacostraca</taxon>
        <taxon>Eucarida</taxon>
        <taxon>Decapoda</taxon>
        <taxon>Dendrobranchiata</taxon>
        <taxon>Penaeoidea</taxon>
        <taxon>Penaeidae</taxon>
        <taxon>Penaeus</taxon>
    </lineage>
</organism>
<protein>
    <submittedName>
        <fullName evidence="2">Uncharacterized protein</fullName>
    </submittedName>
</protein>
<feature type="compositionally biased region" description="Low complexity" evidence="1">
    <location>
        <begin position="50"/>
        <end position="66"/>
    </location>
</feature>
<evidence type="ECO:0000256" key="1">
    <source>
        <dbReference type="SAM" id="MobiDB-lite"/>
    </source>
</evidence>
<sequence length="157" mass="18690">MEKTYKGIETRIRDWQALREAEENLISQLRSQEEELRKKMGKQKAEAQQKTEQQNTESQQKTQQEQEGSELHPLEEKELADHAEPLREVKEGKQRSRRGYEERGLSMSLNYEDDLQQRIKASQARFQEQFQKDRMEVEEESRRSLAGGEEYTESRVK</sequence>
<keyword evidence="3" id="KW-1185">Reference proteome</keyword>
<reference evidence="2 3" key="2">
    <citation type="submission" date="2019-01" db="EMBL/GenBank/DDBJ databases">
        <title>The decoding of complex shrimp genome reveals the adaptation for benthos swimmer, frequently molting mechanism and breeding impact on genome.</title>
        <authorList>
            <person name="Sun Y."/>
            <person name="Gao Y."/>
            <person name="Yu Y."/>
        </authorList>
    </citation>
    <scope>NUCLEOTIDE SEQUENCE [LARGE SCALE GENOMIC DNA]</scope>
    <source>
        <tissue evidence="2">Muscle</tissue>
    </source>
</reference>
<feature type="compositionally biased region" description="Basic and acidic residues" evidence="1">
    <location>
        <begin position="69"/>
        <end position="104"/>
    </location>
</feature>
<feature type="compositionally biased region" description="Basic and acidic residues" evidence="1">
    <location>
        <begin position="33"/>
        <end position="49"/>
    </location>
</feature>
<name>A0A3R7SRK9_PENVA</name>
<gene>
    <name evidence="2" type="ORF">C7M84_009675</name>
</gene>
<evidence type="ECO:0000313" key="3">
    <source>
        <dbReference type="Proteomes" id="UP000283509"/>
    </source>
</evidence>
<dbReference type="Proteomes" id="UP000283509">
    <property type="component" value="Unassembled WGS sequence"/>
</dbReference>
<comment type="caution">
    <text evidence="2">The sequence shown here is derived from an EMBL/GenBank/DDBJ whole genome shotgun (WGS) entry which is preliminary data.</text>
</comment>
<proteinExistence type="predicted"/>
<reference evidence="2 3" key="1">
    <citation type="submission" date="2018-04" db="EMBL/GenBank/DDBJ databases">
        <authorList>
            <person name="Zhang X."/>
            <person name="Yuan J."/>
            <person name="Li F."/>
            <person name="Xiang J."/>
        </authorList>
    </citation>
    <scope>NUCLEOTIDE SEQUENCE [LARGE SCALE GENOMIC DNA]</scope>
    <source>
        <tissue evidence="2">Muscle</tissue>
    </source>
</reference>
<feature type="region of interest" description="Disordered" evidence="1">
    <location>
        <begin position="33"/>
        <end position="110"/>
    </location>
</feature>
<feature type="region of interest" description="Disordered" evidence="1">
    <location>
        <begin position="126"/>
        <end position="157"/>
    </location>
</feature>
<accession>A0A3R7SRK9</accession>